<comment type="similarity">
    <text evidence="5">Belongs to the DNA photolyase family.</text>
</comment>
<dbReference type="PROSITE" id="PS00394">
    <property type="entry name" value="DNA_PHOTOLYASES_1_1"/>
    <property type="match status" value="1"/>
</dbReference>
<dbReference type="Pfam" id="PF00875">
    <property type="entry name" value="DNA_photolyase"/>
    <property type="match status" value="1"/>
</dbReference>
<keyword evidence="8" id="KW-1185">Reference proteome</keyword>
<protein>
    <submittedName>
        <fullName evidence="7">Deoxyribodipyrimidine photo-lyase</fullName>
    </submittedName>
</protein>
<dbReference type="InterPro" id="IPR036134">
    <property type="entry name" value="Crypto/Photolyase_FAD-like_sf"/>
</dbReference>
<dbReference type="Gene3D" id="1.25.40.80">
    <property type="match status" value="1"/>
</dbReference>
<proteinExistence type="inferred from homology"/>
<dbReference type="InterPro" id="IPR006050">
    <property type="entry name" value="DNA_photolyase_N"/>
</dbReference>
<dbReference type="EMBL" id="BAABHM010000038">
    <property type="protein sequence ID" value="GAA4725573.1"/>
    <property type="molecule type" value="Genomic_DNA"/>
</dbReference>
<comment type="caution">
    <text evidence="7">The sequence shown here is derived from an EMBL/GenBank/DDBJ whole genome shotgun (WGS) entry which is preliminary data.</text>
</comment>
<evidence type="ECO:0000256" key="2">
    <source>
        <dbReference type="ARBA" id="ARBA00022630"/>
    </source>
</evidence>
<feature type="domain" description="Photolyase/cryptochrome alpha/beta" evidence="6">
    <location>
        <begin position="17"/>
        <end position="140"/>
    </location>
</feature>
<reference evidence="8" key="1">
    <citation type="journal article" date="2019" name="Int. J. Syst. Evol. Microbiol.">
        <title>The Global Catalogue of Microorganisms (GCM) 10K type strain sequencing project: providing services to taxonomists for standard genome sequencing and annotation.</title>
        <authorList>
            <consortium name="The Broad Institute Genomics Platform"/>
            <consortium name="The Broad Institute Genome Sequencing Center for Infectious Disease"/>
            <person name="Wu L."/>
            <person name="Ma J."/>
        </authorList>
    </citation>
    <scope>NUCLEOTIDE SEQUENCE [LARGE SCALE GENOMIC DNA]</scope>
    <source>
        <strain evidence="8">JCM 17975</strain>
    </source>
</reference>
<keyword evidence="4 5" id="KW-0157">Chromophore</keyword>
<dbReference type="InterPro" id="IPR014729">
    <property type="entry name" value="Rossmann-like_a/b/a_fold"/>
</dbReference>
<comment type="cofactor">
    <cofactor evidence="1">
        <name>FAD</name>
        <dbReference type="ChEBI" id="CHEBI:57692"/>
    </cofactor>
</comment>
<dbReference type="PROSITE" id="PS51645">
    <property type="entry name" value="PHR_CRY_ALPHA_BETA"/>
    <property type="match status" value="1"/>
</dbReference>
<dbReference type="Proteomes" id="UP001500843">
    <property type="component" value="Unassembled WGS sequence"/>
</dbReference>
<dbReference type="Gene3D" id="3.40.50.620">
    <property type="entry name" value="HUPs"/>
    <property type="match status" value="1"/>
</dbReference>
<dbReference type="PANTHER" id="PTHR11455">
    <property type="entry name" value="CRYPTOCHROME"/>
    <property type="match status" value="1"/>
</dbReference>
<gene>
    <name evidence="7" type="ORF">GCM10023198_58320</name>
</gene>
<organism evidence="7 8">
    <name type="scientific">Promicromonospora umidemergens</name>
    <dbReference type="NCBI Taxonomy" id="629679"/>
    <lineage>
        <taxon>Bacteria</taxon>
        <taxon>Bacillati</taxon>
        <taxon>Actinomycetota</taxon>
        <taxon>Actinomycetes</taxon>
        <taxon>Micrococcales</taxon>
        <taxon>Promicromonosporaceae</taxon>
        <taxon>Promicromonospora</taxon>
    </lineage>
</organism>
<dbReference type="InterPro" id="IPR018394">
    <property type="entry name" value="DNA_photolyase_1_CS_C"/>
</dbReference>
<dbReference type="SUPFAM" id="SSF48173">
    <property type="entry name" value="Cryptochrome/photolyase FAD-binding domain"/>
    <property type="match status" value="1"/>
</dbReference>
<evidence type="ECO:0000256" key="3">
    <source>
        <dbReference type="ARBA" id="ARBA00022827"/>
    </source>
</evidence>
<evidence type="ECO:0000256" key="5">
    <source>
        <dbReference type="RuleBase" id="RU004182"/>
    </source>
</evidence>
<evidence type="ECO:0000313" key="7">
    <source>
        <dbReference type="EMBL" id="GAA4725573.1"/>
    </source>
</evidence>
<sequence>MAASTGHGYVGADMDDSPVLVWFRRDLRVTDQPTFLAAGQNTRALALFVLDQRLLAPAGAPRQWFLYGCLRDLDESLDGRLLVVEGDPVEVVPRVAREIGADSVHIAADFGPYGQARDRAVERVLTEQDRELVRTGSPYAVAPGRVRSADGGRYRVFTPFRRAWAEHGWRAPADTDGGYLDWIDPGTVKVEATPVPDDVTVTAELPEPGEAAARKRWESFVHDHLLDYADGRDRPDQPGTSRMSVYLKYGCVHVRTLLADLAAKRSAGAQSFRSELAWRDFYADVLDQRPDSARRNYDRSYDVLKTGSGPEADRLFTAWKEGRTGFPVVDAGMRQLLAEGWMHNRVRMITASFLVKDLHLPWWWGAKHFMRSLVDGDLASNQHGWQWVAGSGTDAAPFFRVFNPVLQGERFDPNGDYVRTYVPELADVTGQAVHKPWALPDGPPAGYPAPVVDHKRERAEALDRYEAVREARRRERGEH</sequence>
<accession>A0ABP8YCC1</accession>
<dbReference type="InterPro" id="IPR005101">
    <property type="entry name" value="Cryptochr/Photolyase_FAD-bd"/>
</dbReference>
<keyword evidence="3 5" id="KW-0274">FAD</keyword>
<evidence type="ECO:0000313" key="8">
    <source>
        <dbReference type="Proteomes" id="UP001500843"/>
    </source>
</evidence>
<keyword evidence="2 5" id="KW-0285">Flavoprotein</keyword>
<evidence type="ECO:0000259" key="6">
    <source>
        <dbReference type="PROSITE" id="PS51645"/>
    </source>
</evidence>
<dbReference type="PRINTS" id="PR00147">
    <property type="entry name" value="DNAPHOTLYASE"/>
</dbReference>
<evidence type="ECO:0000256" key="1">
    <source>
        <dbReference type="ARBA" id="ARBA00001974"/>
    </source>
</evidence>
<dbReference type="PANTHER" id="PTHR11455:SF9">
    <property type="entry name" value="CRYPTOCHROME CIRCADIAN CLOCK 5 ISOFORM X1"/>
    <property type="match status" value="1"/>
</dbReference>
<dbReference type="Pfam" id="PF03441">
    <property type="entry name" value="FAD_binding_7"/>
    <property type="match status" value="1"/>
</dbReference>
<dbReference type="SUPFAM" id="SSF52425">
    <property type="entry name" value="Cryptochrome/photolyase, N-terminal domain"/>
    <property type="match status" value="1"/>
</dbReference>
<evidence type="ECO:0000256" key="4">
    <source>
        <dbReference type="ARBA" id="ARBA00022991"/>
    </source>
</evidence>
<dbReference type="InterPro" id="IPR002081">
    <property type="entry name" value="Cryptochrome/DNA_photolyase_1"/>
</dbReference>
<dbReference type="Gene3D" id="1.10.579.10">
    <property type="entry name" value="DNA Cyclobutane Dipyrimidine Photolyase, subunit A, domain 3"/>
    <property type="match status" value="1"/>
</dbReference>
<dbReference type="InterPro" id="IPR036155">
    <property type="entry name" value="Crypto/Photolyase_N_sf"/>
</dbReference>
<name>A0ABP8YCC1_9MICO</name>